<sequence>MPPQCRCSKDCFTYYNMMTRKQIWVCAKTEFVVTDQKNWFLHSGDETFFSKNLSAHCDFYVSYSKDSGQITS</sequence>
<evidence type="ECO:0000313" key="1">
    <source>
        <dbReference type="EMBL" id="QHU14549.1"/>
    </source>
</evidence>
<protein>
    <submittedName>
        <fullName evidence="1">Uncharacterized protein</fullName>
    </submittedName>
</protein>
<proteinExistence type="predicted"/>
<dbReference type="AlphaFoldDB" id="A0A6C0KA56"/>
<reference evidence="1" key="1">
    <citation type="journal article" date="2020" name="Nature">
        <title>Giant virus diversity and host interactions through global metagenomics.</title>
        <authorList>
            <person name="Schulz F."/>
            <person name="Roux S."/>
            <person name="Paez-Espino D."/>
            <person name="Jungbluth S."/>
            <person name="Walsh D.A."/>
            <person name="Denef V.J."/>
            <person name="McMahon K.D."/>
            <person name="Konstantinidis K.T."/>
            <person name="Eloe-Fadrosh E.A."/>
            <person name="Kyrpides N.C."/>
            <person name="Woyke T."/>
        </authorList>
    </citation>
    <scope>NUCLEOTIDE SEQUENCE</scope>
    <source>
        <strain evidence="1">GVMAG-S-1102113-118</strain>
    </source>
</reference>
<organism evidence="1">
    <name type="scientific">viral metagenome</name>
    <dbReference type="NCBI Taxonomy" id="1070528"/>
    <lineage>
        <taxon>unclassified sequences</taxon>
        <taxon>metagenomes</taxon>
        <taxon>organismal metagenomes</taxon>
    </lineage>
</organism>
<dbReference type="EMBL" id="MN740842">
    <property type="protein sequence ID" value="QHU14549.1"/>
    <property type="molecule type" value="Genomic_DNA"/>
</dbReference>
<accession>A0A6C0KA56</accession>
<name>A0A6C0KA56_9ZZZZ</name>